<sequence>MSTTKLGLGLAALGRPDYINIRSKNDIDKSVAAFKMNAAQVLDDSYQMGIRDFDVAPSYGLGEQFLLDWNTSRNHKDVSLSTKFGYTYVANWEVGFSGKHEIKEHSIEKLNEQWGVSKGLLPNLKIYQIHSATLDSGVLTNDAVLARLYELKEEHQLKIGLSSSGTEQVKIIEKARKISFNGEDLFDSFQVTFNLLEPSTYTVLKALLAEGKTVIIKEALANGRVFRNDSFQNYVEAYDYLETLSNKYKVGNDAIAIRFIMDYLNPNLVLSGASDSNQLKQNLKALDFKLTTDEVTTLKSFAVSPELYWEERSNLEWN</sequence>
<evidence type="ECO:0000313" key="3">
    <source>
        <dbReference type="Proteomes" id="UP000611215"/>
    </source>
</evidence>
<gene>
    <name evidence="2" type="ORF">ITJ86_00160</name>
</gene>
<keyword evidence="3" id="KW-1185">Reference proteome</keyword>
<dbReference type="InterPro" id="IPR036812">
    <property type="entry name" value="NAD(P)_OxRdtase_dom_sf"/>
</dbReference>
<dbReference type="InterPro" id="IPR023210">
    <property type="entry name" value="NADP_OxRdtase_dom"/>
</dbReference>
<dbReference type="RefSeq" id="WP_195869577.1">
    <property type="nucleotide sequence ID" value="NZ_JADOET010000001.1"/>
</dbReference>
<dbReference type="InterPro" id="IPR053135">
    <property type="entry name" value="AKR2_Oxidoreductase"/>
</dbReference>
<feature type="domain" description="NADP-dependent oxidoreductase" evidence="1">
    <location>
        <begin position="36"/>
        <end position="301"/>
    </location>
</feature>
<evidence type="ECO:0000259" key="1">
    <source>
        <dbReference type="Pfam" id="PF00248"/>
    </source>
</evidence>
<protein>
    <submittedName>
        <fullName evidence="2">Aldo/keto reductase</fullName>
    </submittedName>
</protein>
<reference evidence="2 3" key="1">
    <citation type="submission" date="2020-11" db="EMBL/GenBank/DDBJ databases">
        <title>Winogradskyella marina sp. nov., isolated from marine sediment.</title>
        <authorList>
            <person name="Bo J."/>
            <person name="Wang S."/>
            <person name="Song X."/>
            <person name="Du Z."/>
        </authorList>
    </citation>
    <scope>NUCLEOTIDE SEQUENCE [LARGE SCALE GENOMIC DNA]</scope>
    <source>
        <strain evidence="2 3">F6397</strain>
    </source>
</reference>
<dbReference type="SUPFAM" id="SSF51430">
    <property type="entry name" value="NAD(P)-linked oxidoreductase"/>
    <property type="match status" value="1"/>
</dbReference>
<evidence type="ECO:0000313" key="2">
    <source>
        <dbReference type="EMBL" id="MBF8148286.1"/>
    </source>
</evidence>
<dbReference type="PANTHER" id="PTHR43312:SF1">
    <property type="entry name" value="NADP-DEPENDENT OXIDOREDUCTASE DOMAIN-CONTAINING PROTEIN"/>
    <property type="match status" value="1"/>
</dbReference>
<dbReference type="Pfam" id="PF00248">
    <property type="entry name" value="Aldo_ket_red"/>
    <property type="match status" value="1"/>
</dbReference>
<accession>A0ABS0EHX2</accession>
<name>A0ABS0EHX2_9FLAO</name>
<comment type="caution">
    <text evidence="2">The sequence shown here is derived from an EMBL/GenBank/DDBJ whole genome shotgun (WGS) entry which is preliminary data.</text>
</comment>
<organism evidence="2 3">
    <name type="scientific">Winogradskyella marina</name>
    <dbReference type="NCBI Taxonomy" id="2785530"/>
    <lineage>
        <taxon>Bacteria</taxon>
        <taxon>Pseudomonadati</taxon>
        <taxon>Bacteroidota</taxon>
        <taxon>Flavobacteriia</taxon>
        <taxon>Flavobacteriales</taxon>
        <taxon>Flavobacteriaceae</taxon>
        <taxon>Winogradskyella</taxon>
    </lineage>
</organism>
<proteinExistence type="predicted"/>
<dbReference type="Proteomes" id="UP000611215">
    <property type="component" value="Unassembled WGS sequence"/>
</dbReference>
<dbReference type="EMBL" id="JADOET010000001">
    <property type="protein sequence ID" value="MBF8148286.1"/>
    <property type="molecule type" value="Genomic_DNA"/>
</dbReference>
<dbReference type="Gene3D" id="3.20.20.100">
    <property type="entry name" value="NADP-dependent oxidoreductase domain"/>
    <property type="match status" value="1"/>
</dbReference>
<dbReference type="PANTHER" id="PTHR43312">
    <property type="entry name" value="D-THREO-ALDOSE 1-DEHYDROGENASE"/>
    <property type="match status" value="1"/>
</dbReference>